<evidence type="ECO:0000256" key="6">
    <source>
        <dbReference type="ARBA" id="ARBA00022917"/>
    </source>
</evidence>
<proteinExistence type="inferred from homology"/>
<comment type="catalytic activity">
    <reaction evidence="8 9">
        <text>tRNA(Pro) + L-proline + ATP = L-prolyl-tRNA(Pro) + AMP + diphosphate</text>
        <dbReference type="Rhea" id="RHEA:14305"/>
        <dbReference type="Rhea" id="RHEA-COMP:9700"/>
        <dbReference type="Rhea" id="RHEA-COMP:9702"/>
        <dbReference type="ChEBI" id="CHEBI:30616"/>
        <dbReference type="ChEBI" id="CHEBI:33019"/>
        <dbReference type="ChEBI" id="CHEBI:60039"/>
        <dbReference type="ChEBI" id="CHEBI:78442"/>
        <dbReference type="ChEBI" id="CHEBI:78532"/>
        <dbReference type="ChEBI" id="CHEBI:456215"/>
        <dbReference type="EC" id="6.1.1.15"/>
    </reaction>
</comment>
<evidence type="ECO:0000259" key="10">
    <source>
        <dbReference type="PROSITE" id="PS50862"/>
    </source>
</evidence>
<dbReference type="GO" id="GO:0005737">
    <property type="term" value="C:cytoplasm"/>
    <property type="evidence" value="ECO:0007669"/>
    <property type="project" value="UniProtKB-SubCell"/>
</dbReference>
<evidence type="ECO:0000256" key="8">
    <source>
        <dbReference type="ARBA" id="ARBA00047671"/>
    </source>
</evidence>
<dbReference type="PANTHER" id="PTHR43382">
    <property type="entry name" value="PROLYL-TRNA SYNTHETASE"/>
    <property type="match status" value="1"/>
</dbReference>
<comment type="domain">
    <text evidence="9">Consists of three domains: the N-terminal catalytic domain, the anticodon-binding domain and the C-terminal extension.</text>
</comment>
<keyword evidence="4 9" id="KW-0547">Nucleotide-binding</keyword>
<protein>
    <recommendedName>
        <fullName evidence="9">Proline--tRNA ligase</fullName>
        <ecNumber evidence="9">6.1.1.15</ecNumber>
    </recommendedName>
    <alternativeName>
        <fullName evidence="9">Prolyl-tRNA synthetase</fullName>
        <shortName evidence="9">ProRS</shortName>
    </alternativeName>
</protein>
<dbReference type="EC" id="6.1.1.15" evidence="9"/>
<dbReference type="Proteomes" id="UP001149411">
    <property type="component" value="Unassembled WGS sequence"/>
</dbReference>
<comment type="subcellular location">
    <subcellularLocation>
        <location evidence="1 9">Cytoplasm</location>
    </subcellularLocation>
</comment>
<dbReference type="Gene3D" id="3.30.930.10">
    <property type="entry name" value="Bira Bifunctional Protein, Domain 2"/>
    <property type="match status" value="1"/>
</dbReference>
<comment type="similarity">
    <text evidence="9">Belongs to the class-II aminoacyl-tRNA synthetase family. ProS type 3 subfamily.</text>
</comment>
<dbReference type="SUPFAM" id="SSF52954">
    <property type="entry name" value="Class II aaRS ABD-related"/>
    <property type="match status" value="1"/>
</dbReference>
<dbReference type="SMART" id="SM00946">
    <property type="entry name" value="ProRS-C_1"/>
    <property type="match status" value="1"/>
</dbReference>
<evidence type="ECO:0000313" key="11">
    <source>
        <dbReference type="EMBL" id="MCX2818457.1"/>
    </source>
</evidence>
<dbReference type="Gene3D" id="3.40.50.800">
    <property type="entry name" value="Anticodon-binding domain"/>
    <property type="match status" value="1"/>
</dbReference>
<dbReference type="NCBIfam" id="TIGR00408">
    <property type="entry name" value="proS_fam_I"/>
    <property type="match status" value="1"/>
</dbReference>
<evidence type="ECO:0000256" key="2">
    <source>
        <dbReference type="ARBA" id="ARBA00022490"/>
    </source>
</evidence>
<dbReference type="InterPro" id="IPR004154">
    <property type="entry name" value="Anticodon-bd"/>
</dbReference>
<evidence type="ECO:0000256" key="5">
    <source>
        <dbReference type="ARBA" id="ARBA00022840"/>
    </source>
</evidence>
<dbReference type="InterPro" id="IPR006195">
    <property type="entry name" value="aa-tRNA-synth_II"/>
</dbReference>
<dbReference type="EMBL" id="RKLV01000003">
    <property type="protein sequence ID" value="MCX2818457.1"/>
    <property type="molecule type" value="Genomic_DNA"/>
</dbReference>
<evidence type="ECO:0000256" key="4">
    <source>
        <dbReference type="ARBA" id="ARBA00022741"/>
    </source>
</evidence>
<evidence type="ECO:0000313" key="12">
    <source>
        <dbReference type="Proteomes" id="UP001149411"/>
    </source>
</evidence>
<keyword evidence="2 9" id="KW-0963">Cytoplasm</keyword>
<evidence type="ECO:0000256" key="9">
    <source>
        <dbReference type="HAMAP-Rule" id="MF_01571"/>
    </source>
</evidence>
<dbReference type="InterPro" id="IPR004499">
    <property type="entry name" value="Pro-tRNA-ligase_IIa_arc-type"/>
</dbReference>
<keyword evidence="3 9" id="KW-0436">Ligase</keyword>
<dbReference type="Pfam" id="PF09180">
    <property type="entry name" value="ProRS-C_1"/>
    <property type="match status" value="1"/>
</dbReference>
<dbReference type="PRINTS" id="PR01046">
    <property type="entry name" value="TRNASYNTHPRO"/>
</dbReference>
<dbReference type="Pfam" id="PF00587">
    <property type="entry name" value="tRNA-synt_2b"/>
    <property type="match status" value="1"/>
</dbReference>
<keyword evidence="5 9" id="KW-0067">ATP-binding</keyword>
<dbReference type="InterPro" id="IPR017449">
    <property type="entry name" value="Pro-tRNA_synth_II"/>
</dbReference>
<comment type="caution">
    <text evidence="11">The sequence shown here is derived from an EMBL/GenBank/DDBJ whole genome shotgun (WGS) entry which is preliminary data.</text>
</comment>
<dbReference type="InterPro" id="IPR033721">
    <property type="entry name" value="ProRS_core_arch_euk"/>
</dbReference>
<dbReference type="GO" id="GO:0006433">
    <property type="term" value="P:prolyl-tRNA aminoacylation"/>
    <property type="evidence" value="ECO:0007669"/>
    <property type="project" value="UniProtKB-UniRule"/>
</dbReference>
<dbReference type="InterPro" id="IPR016061">
    <property type="entry name" value="Pro-tRNA_ligase_II_C"/>
</dbReference>
<dbReference type="PROSITE" id="PS50862">
    <property type="entry name" value="AA_TRNA_LIGASE_II"/>
    <property type="match status" value="1"/>
</dbReference>
<dbReference type="Pfam" id="PF03129">
    <property type="entry name" value="HGTP_anticodon"/>
    <property type="match status" value="1"/>
</dbReference>
<dbReference type="InterPro" id="IPR045864">
    <property type="entry name" value="aa-tRNA-synth_II/BPL/LPL"/>
</dbReference>
<evidence type="ECO:0000256" key="1">
    <source>
        <dbReference type="ARBA" id="ARBA00004496"/>
    </source>
</evidence>
<dbReference type="GO" id="GO:0017101">
    <property type="term" value="C:aminoacyl-tRNA synthetase multienzyme complex"/>
    <property type="evidence" value="ECO:0007669"/>
    <property type="project" value="TreeGrafter"/>
</dbReference>
<evidence type="ECO:0000256" key="7">
    <source>
        <dbReference type="ARBA" id="ARBA00023146"/>
    </source>
</evidence>
<dbReference type="GO" id="GO:0004827">
    <property type="term" value="F:proline-tRNA ligase activity"/>
    <property type="evidence" value="ECO:0007669"/>
    <property type="project" value="UniProtKB-UniRule"/>
</dbReference>
<dbReference type="SUPFAM" id="SSF55681">
    <property type="entry name" value="Class II aaRS and biotin synthetases"/>
    <property type="match status" value="1"/>
</dbReference>
<reference evidence="11" key="1">
    <citation type="submission" date="2022-09" db="EMBL/GenBank/DDBJ databases">
        <title>Haloadaptaus new haloarchaeum isolated from saline soil.</title>
        <authorList>
            <person name="Duran-Viseras A."/>
            <person name="Sanchez-Porro C."/>
            <person name="Ventosa A."/>
        </authorList>
    </citation>
    <scope>NUCLEOTIDE SEQUENCE</scope>
    <source>
        <strain evidence="11">F3-133</strain>
    </source>
</reference>
<dbReference type="InterPro" id="IPR002314">
    <property type="entry name" value="aa-tRNA-synt_IIb"/>
</dbReference>
<dbReference type="Gene3D" id="3.30.110.30">
    <property type="entry name" value="C-terminal domain of ProRS"/>
    <property type="match status" value="1"/>
</dbReference>
<accession>A0A9Q4C212</accession>
<feature type="domain" description="Aminoacyl-transfer RNA synthetases class-II family profile" evidence="10">
    <location>
        <begin position="33"/>
        <end position="281"/>
    </location>
</feature>
<keyword evidence="6 9" id="KW-0648">Protein biosynthesis</keyword>
<dbReference type="HAMAP" id="MF_01571">
    <property type="entry name" value="Pro_tRNA_synth_type3"/>
    <property type="match status" value="1"/>
</dbReference>
<dbReference type="InterPro" id="IPR002316">
    <property type="entry name" value="Pro-tRNA-ligase_IIa"/>
</dbReference>
<dbReference type="FunFam" id="3.30.930.10:FF:000037">
    <property type="entry name" value="Proline--tRNA ligase"/>
    <property type="match status" value="1"/>
</dbReference>
<gene>
    <name evidence="9 11" type="primary">proS</name>
    <name evidence="11" type="ORF">EGH25_03700</name>
</gene>
<dbReference type="GO" id="GO:0005524">
    <property type="term" value="F:ATP binding"/>
    <property type="evidence" value="ECO:0007669"/>
    <property type="project" value="UniProtKB-UniRule"/>
</dbReference>
<evidence type="ECO:0000256" key="3">
    <source>
        <dbReference type="ARBA" id="ARBA00022598"/>
    </source>
</evidence>
<keyword evidence="12" id="KW-1185">Reference proteome</keyword>
<dbReference type="SUPFAM" id="SSF64586">
    <property type="entry name" value="C-terminal domain of ProRS"/>
    <property type="match status" value="1"/>
</dbReference>
<sequence length="478" mass="53594">MANDLPPKEEFSDWYNELLFQAEIMDVRYPAKGVYVWFPFGYDLRNNVYDRLKSLHDESGHDEVDFPVLIPEGILAKEGEHIAGFEDEVFWVTHGGRKELDERMALRPTSETPMYTMFDLWIRSHTDLPLKIYQVANIWRSETEHTRPLIRLREITGFKEAHTAHATPEGAEEQVETALSLYEEFYDFLGVPHVVTERPEWDKFPGAEYTYAVDTLMPDGKALQIGTAHNLGQNFAEAFDVEFETQDGEQDHVYQTSYGVSERCIAAVMGVHGDDNGLVLPSEVAPTQVAVVPIPFGDEDENAEIMETCEKIVDELNDAGIRAELDDSEDNPGAKYYKWELKGTPLRAEVGPRDLESGSAKLVNRLGDEAEAGFDTVVKDVREELDALSEEIRETAADDLDASVVECETYDEARDVVDEGFALVGWNGDEDAGKRIEDEVGVDMLGEPRGYGVGDTAIETCIETGDDAKKIVLLANTY</sequence>
<comment type="function">
    <text evidence="9">Catalyzes the attachment of proline to tRNA(Pro) in a two-step reaction: proline is first activated by ATP to form Pro-AMP and then transferred to the acceptor end of tRNA(Pro).</text>
</comment>
<dbReference type="CDD" id="cd00778">
    <property type="entry name" value="ProRS_core_arch_euk"/>
    <property type="match status" value="1"/>
</dbReference>
<dbReference type="PANTHER" id="PTHR43382:SF2">
    <property type="entry name" value="BIFUNCTIONAL GLUTAMATE_PROLINE--TRNA LIGASE"/>
    <property type="match status" value="1"/>
</dbReference>
<organism evidence="11 12">
    <name type="scientific">Halorutilus salinus</name>
    <dbReference type="NCBI Taxonomy" id="2487751"/>
    <lineage>
        <taxon>Archaea</taxon>
        <taxon>Methanobacteriati</taxon>
        <taxon>Methanobacteriota</taxon>
        <taxon>Stenosarchaea group</taxon>
        <taxon>Halobacteria</taxon>
        <taxon>Halorutilales</taxon>
        <taxon>Halorutilaceae</taxon>
        <taxon>Halorutilus</taxon>
    </lineage>
</organism>
<dbReference type="RefSeq" id="WP_266086301.1">
    <property type="nucleotide sequence ID" value="NZ_RKLV01000003.1"/>
</dbReference>
<name>A0A9Q4C212_9EURY</name>
<dbReference type="InterPro" id="IPR036621">
    <property type="entry name" value="Anticodon-bd_dom_sf"/>
</dbReference>
<keyword evidence="7 9" id="KW-0030">Aminoacyl-tRNA synthetase</keyword>
<dbReference type="AlphaFoldDB" id="A0A9Q4C212"/>
<comment type="subunit">
    <text evidence="9">Homodimer.</text>
</comment>